<dbReference type="InterPro" id="IPR005804">
    <property type="entry name" value="FA_desaturase_dom"/>
</dbReference>
<gene>
    <name evidence="3" type="ORF">BST96_01055</name>
</gene>
<feature type="transmembrane region" description="Helical" evidence="1">
    <location>
        <begin position="42"/>
        <end position="61"/>
    </location>
</feature>
<feature type="domain" description="Fatty acid desaturase" evidence="2">
    <location>
        <begin position="68"/>
        <end position="325"/>
    </location>
</feature>
<accession>A0A1X9NA49</accession>
<proteinExistence type="predicted"/>
<dbReference type="OrthoDB" id="696651at2"/>
<dbReference type="GO" id="GO:0006629">
    <property type="term" value="P:lipid metabolic process"/>
    <property type="evidence" value="ECO:0007669"/>
    <property type="project" value="InterPro"/>
</dbReference>
<dbReference type="EMBL" id="CP019343">
    <property type="protein sequence ID" value="ARN72815.1"/>
    <property type="molecule type" value="Genomic_DNA"/>
</dbReference>
<keyword evidence="1" id="KW-1133">Transmembrane helix</keyword>
<feature type="transmembrane region" description="Helical" evidence="1">
    <location>
        <begin position="105"/>
        <end position="122"/>
    </location>
</feature>
<dbReference type="CDD" id="cd01060">
    <property type="entry name" value="Membrane-FADS-like"/>
    <property type="match status" value="1"/>
</dbReference>
<feature type="transmembrane region" description="Helical" evidence="1">
    <location>
        <begin position="181"/>
        <end position="203"/>
    </location>
</feature>
<feature type="transmembrane region" description="Helical" evidence="1">
    <location>
        <begin position="223"/>
        <end position="244"/>
    </location>
</feature>
<protein>
    <recommendedName>
        <fullName evidence="2">Fatty acid desaturase domain-containing protein</fullName>
    </recommendedName>
</protein>
<evidence type="ECO:0000313" key="4">
    <source>
        <dbReference type="Proteomes" id="UP000193450"/>
    </source>
</evidence>
<evidence type="ECO:0000256" key="1">
    <source>
        <dbReference type="SAM" id="Phobius"/>
    </source>
</evidence>
<dbReference type="RefSeq" id="WP_085756908.1">
    <property type="nucleotide sequence ID" value="NZ_CP019343.1"/>
</dbReference>
<reference evidence="3 4" key="1">
    <citation type="submission" date="2016-11" db="EMBL/GenBank/DDBJ databases">
        <title>Trade-off between light-utilization and light-protection in marine flavobacteria.</title>
        <authorList>
            <person name="Kumagai Y."/>
        </authorList>
    </citation>
    <scope>NUCLEOTIDE SEQUENCE [LARGE SCALE GENOMIC DNA]</scope>
    <source>
        <strain evidence="3 4">NBRC 107125</strain>
    </source>
</reference>
<organism evidence="3 4">
    <name type="scientific">Oceanicoccus sagamiensis</name>
    <dbReference type="NCBI Taxonomy" id="716816"/>
    <lineage>
        <taxon>Bacteria</taxon>
        <taxon>Pseudomonadati</taxon>
        <taxon>Pseudomonadota</taxon>
        <taxon>Gammaproteobacteria</taxon>
        <taxon>Cellvibrionales</taxon>
        <taxon>Spongiibacteraceae</taxon>
        <taxon>Oceanicoccus</taxon>
    </lineage>
</organism>
<keyword evidence="1" id="KW-0472">Membrane</keyword>
<dbReference type="Pfam" id="PF00487">
    <property type="entry name" value="FA_desaturase"/>
    <property type="match status" value="1"/>
</dbReference>
<evidence type="ECO:0000259" key="2">
    <source>
        <dbReference type="Pfam" id="PF00487"/>
    </source>
</evidence>
<dbReference type="STRING" id="716816.BST96_01055"/>
<keyword evidence="4" id="KW-1185">Reference proteome</keyword>
<name>A0A1X9NA49_9GAMM</name>
<dbReference type="AlphaFoldDB" id="A0A1X9NA49"/>
<keyword evidence="1" id="KW-0812">Transmembrane</keyword>
<sequence>MKLSDPSVALSVEQRIAHIVTTIKAEEQRLRAKYSILQYQDWIGFAIMLLSLGGMIGGGYLYYTDVIPAWFCIVSAAVFASLSHELEHDLIHRQYFRKNKFMHNLMMLVVWVMRPNTVSPWYRRGMHFLHHKVSGTEKDLEERLVGNGIAYGFLMRYLVMFDGLLGMLARRTALKKDITNFSALEVINAAFPLAILYFGGWYVFLLFHGYDAIWGAATVYPEWFMQSMNIVDFLVVVLIAPNFIRSASLNFVTSAMHYYGGVNNLIQQTQILKPWFFAPLHLFCFNFGSTHAIHHFVVGQPFYIRQMVAKAAHKVMVENGVKFNDLGTFFNANRWEHA</sequence>
<dbReference type="KEGG" id="osg:BST96_01055"/>
<dbReference type="Proteomes" id="UP000193450">
    <property type="component" value="Chromosome"/>
</dbReference>
<evidence type="ECO:0000313" key="3">
    <source>
        <dbReference type="EMBL" id="ARN72815.1"/>
    </source>
</evidence>
<feature type="transmembrane region" description="Helical" evidence="1">
    <location>
        <begin position="149"/>
        <end position="169"/>
    </location>
</feature>